<dbReference type="AlphaFoldDB" id="A0A0B3RR26"/>
<dbReference type="EMBL" id="JSUQ01000027">
    <property type="protein sequence ID" value="KHQ50347.1"/>
    <property type="molecule type" value="Genomic_DNA"/>
</dbReference>
<dbReference type="Proteomes" id="UP000030960">
    <property type="component" value="Unassembled WGS sequence"/>
</dbReference>
<reference evidence="1 2" key="1">
    <citation type="submission" date="2014-10" db="EMBL/GenBank/DDBJ databases">
        <title>Genome sequence of Ponticoccus sp. strain UMTAT08 isolated from clonal culture of toxic dinoflagellate Alexandrium tamiyavanichii.</title>
        <authorList>
            <person name="Gan H.Y."/>
            <person name="Muhd D.-D."/>
            <person name="Mohd Noor M.E."/>
            <person name="Yeong Y.S."/>
            <person name="Usup G."/>
        </authorList>
    </citation>
    <scope>NUCLEOTIDE SEQUENCE [LARGE SCALE GENOMIC DNA]</scope>
    <source>
        <strain evidence="1 2">UMTAT08</strain>
    </source>
</reference>
<comment type="caution">
    <text evidence="1">The sequence shown here is derived from an EMBL/GenBank/DDBJ whole genome shotgun (WGS) entry which is preliminary data.</text>
</comment>
<keyword evidence="2" id="KW-1185">Reference proteome</keyword>
<gene>
    <name evidence="1" type="ORF">OA50_05022</name>
</gene>
<proteinExistence type="predicted"/>
<organism evidence="1 2">
    <name type="scientific">Mameliella alba</name>
    <dbReference type="NCBI Taxonomy" id="561184"/>
    <lineage>
        <taxon>Bacteria</taxon>
        <taxon>Pseudomonadati</taxon>
        <taxon>Pseudomonadota</taxon>
        <taxon>Alphaproteobacteria</taxon>
        <taxon>Rhodobacterales</taxon>
        <taxon>Roseobacteraceae</taxon>
        <taxon>Mameliella</taxon>
    </lineage>
</organism>
<accession>A0A0B3RR26</accession>
<dbReference type="STRING" id="561184.SAMN05216376_105217"/>
<dbReference type="RefSeq" id="WP_190285484.1">
    <property type="nucleotide sequence ID" value="NZ_JSUQ01000027.1"/>
</dbReference>
<sequence>MTPAEARAILALPADHDDATIRDAARLLIEVGTPDEIKDARRFISFGLRHQPGTPQ</sequence>
<name>A0A0B3RR26_9RHOB</name>
<evidence type="ECO:0000313" key="2">
    <source>
        <dbReference type="Proteomes" id="UP000030960"/>
    </source>
</evidence>
<evidence type="ECO:0000313" key="1">
    <source>
        <dbReference type="EMBL" id="KHQ50347.1"/>
    </source>
</evidence>
<protein>
    <submittedName>
        <fullName evidence="1">Uncharacterized protein</fullName>
    </submittedName>
</protein>